<dbReference type="Proteomes" id="UP001228905">
    <property type="component" value="Unassembled WGS sequence"/>
</dbReference>
<dbReference type="EMBL" id="JAUSVS010000004">
    <property type="protein sequence ID" value="MDQ0464759.1"/>
    <property type="molecule type" value="Genomic_DNA"/>
</dbReference>
<name>A0ABU0IUP1_9CAUL</name>
<evidence type="ECO:0000256" key="1">
    <source>
        <dbReference type="ARBA" id="ARBA00009353"/>
    </source>
</evidence>
<evidence type="ECO:0000259" key="3">
    <source>
        <dbReference type="Pfam" id="PF01370"/>
    </source>
</evidence>
<evidence type="ECO:0000259" key="4">
    <source>
        <dbReference type="Pfam" id="PF08338"/>
    </source>
</evidence>
<feature type="transmembrane region" description="Helical" evidence="2">
    <location>
        <begin position="99"/>
        <end position="122"/>
    </location>
</feature>
<dbReference type="InterPro" id="IPR010099">
    <property type="entry name" value="SDR39U1"/>
</dbReference>
<organism evidence="5 6">
    <name type="scientific">Caulobacter ginsengisoli</name>
    <dbReference type="NCBI Taxonomy" id="400775"/>
    <lineage>
        <taxon>Bacteria</taxon>
        <taxon>Pseudomonadati</taxon>
        <taxon>Pseudomonadota</taxon>
        <taxon>Alphaproteobacteria</taxon>
        <taxon>Caulobacterales</taxon>
        <taxon>Caulobacteraceae</taxon>
        <taxon>Caulobacter</taxon>
    </lineage>
</organism>
<evidence type="ECO:0000256" key="2">
    <source>
        <dbReference type="SAM" id="Phobius"/>
    </source>
</evidence>
<comment type="similarity">
    <text evidence="1">Belongs to the NAD(P)-dependent epimerase/dehydratase family. SDR39U1 subfamily.</text>
</comment>
<protein>
    <submittedName>
        <fullName evidence="5">Uncharacterized protein (TIGR01777 family)</fullName>
    </submittedName>
</protein>
<feature type="domain" description="DUF1731" evidence="4">
    <location>
        <begin position="424"/>
        <end position="468"/>
    </location>
</feature>
<proteinExistence type="inferred from homology"/>
<dbReference type="PANTHER" id="PTHR11092:SF0">
    <property type="entry name" value="EPIMERASE FAMILY PROTEIN SDR39U1"/>
    <property type="match status" value="1"/>
</dbReference>
<comment type="caution">
    <text evidence="5">The sequence shown here is derived from an EMBL/GenBank/DDBJ whole genome shotgun (WGS) entry which is preliminary data.</text>
</comment>
<dbReference type="SUPFAM" id="SSF51735">
    <property type="entry name" value="NAD(P)-binding Rossmann-fold domains"/>
    <property type="match status" value="1"/>
</dbReference>
<dbReference type="NCBIfam" id="TIGR01777">
    <property type="entry name" value="yfcH"/>
    <property type="match status" value="1"/>
</dbReference>
<dbReference type="PANTHER" id="PTHR11092">
    <property type="entry name" value="SUGAR NUCLEOTIDE EPIMERASE RELATED"/>
    <property type="match status" value="1"/>
</dbReference>
<keyword evidence="2" id="KW-1133">Transmembrane helix</keyword>
<evidence type="ECO:0000313" key="5">
    <source>
        <dbReference type="EMBL" id="MDQ0464759.1"/>
    </source>
</evidence>
<keyword evidence="2" id="KW-0812">Transmembrane</keyword>
<evidence type="ECO:0000313" key="6">
    <source>
        <dbReference type="Proteomes" id="UP001228905"/>
    </source>
</evidence>
<dbReference type="InterPro" id="IPR013549">
    <property type="entry name" value="DUF1731"/>
</dbReference>
<gene>
    <name evidence="5" type="ORF">QO010_002543</name>
</gene>
<dbReference type="Pfam" id="PF08338">
    <property type="entry name" value="DUF1731"/>
    <property type="match status" value="1"/>
</dbReference>
<dbReference type="Pfam" id="PF01370">
    <property type="entry name" value="Epimerase"/>
    <property type="match status" value="1"/>
</dbReference>
<reference evidence="5 6" key="1">
    <citation type="submission" date="2023-07" db="EMBL/GenBank/DDBJ databases">
        <title>Genomic Encyclopedia of Type Strains, Phase IV (KMG-IV): sequencing the most valuable type-strain genomes for metagenomic binning, comparative biology and taxonomic classification.</title>
        <authorList>
            <person name="Goeker M."/>
        </authorList>
    </citation>
    <scope>NUCLEOTIDE SEQUENCE [LARGE SCALE GENOMIC DNA]</scope>
    <source>
        <strain evidence="5 6">DSM 18695</strain>
    </source>
</reference>
<sequence>MTAVIVLMLLQGLLGAYDTFAHHELAAGLPGKPQARAELALHGAREWIYGLVYLGLAWLAFQGVWALILAAIMAVEVVITLKDFLLEDRTRRLPPSERVLHTVMALVFGAVLAVLAPVLAAWGQLPTGLALQNHGLGSWAMTAMGAGVLVWAVRDTLAARAKSPAAAPPAAPNGRTVLITGATGFLGPALIDALLAAGWRVMALTRDGLSARARFGERVLVLESLDHLPAETRIDALVNLAGAPVIGGLWTRGRRETLLGSRLNVTRALLALAERLERKPAVLISASATGYYGDRAEEGLSEASGPSRGFMSELCWRWEAEAVKASELNIRVCLLRLGMVFDWRGGPLPLMGLPFRFGLGMVMGTGRQWTPWIGRHDAIRIVLAALDDPRWRGPVNAVAPDLVTQKAFADRLARWLKRPRFLAAPALALRLPMGEMADLFLASQRVLPRRLSELGFVFEQPRLEDVFRSSDPVRLPRRLGEQPVAQAVDAGELGTIAAPDQEITHVGAELVGEQPHQAA</sequence>
<accession>A0ABU0IUP1</accession>
<dbReference type="InterPro" id="IPR001509">
    <property type="entry name" value="Epimerase_deHydtase"/>
</dbReference>
<keyword evidence="6" id="KW-1185">Reference proteome</keyword>
<dbReference type="InterPro" id="IPR036291">
    <property type="entry name" value="NAD(P)-bd_dom_sf"/>
</dbReference>
<dbReference type="Gene3D" id="3.40.50.720">
    <property type="entry name" value="NAD(P)-binding Rossmann-like Domain"/>
    <property type="match status" value="1"/>
</dbReference>
<feature type="transmembrane region" description="Helical" evidence="2">
    <location>
        <begin position="134"/>
        <end position="153"/>
    </location>
</feature>
<feature type="transmembrane region" description="Helical" evidence="2">
    <location>
        <begin position="50"/>
        <end position="79"/>
    </location>
</feature>
<feature type="domain" description="NAD-dependent epimerase/dehydratase" evidence="3">
    <location>
        <begin position="177"/>
        <end position="390"/>
    </location>
</feature>
<keyword evidence="2" id="KW-0472">Membrane</keyword>